<accession>A0A073IAI7</accession>
<name>A0A073IAI7_9SPIT</name>
<comment type="caution">
    <text evidence="1">The sequence shown here is derived from an EMBL/GenBank/DDBJ whole genome shotgun (WGS) entry which is preliminary data.</text>
</comment>
<gene>
    <name evidence="1" type="ORF">OXYTRIMIC_609</name>
</gene>
<dbReference type="EMBL" id="ARYC01021322">
    <property type="protein sequence ID" value="KEJ82427.1"/>
    <property type="molecule type" value="Genomic_DNA"/>
</dbReference>
<keyword evidence="2" id="KW-1185">Reference proteome</keyword>
<evidence type="ECO:0000313" key="1">
    <source>
        <dbReference type="EMBL" id="KEJ82427.1"/>
    </source>
</evidence>
<reference evidence="2" key="1">
    <citation type="journal article" date="2014" name="Cell">
        <title>The Architecture of a Scrambled Genome Reveals Massive Levels of Genomic Rearrangement during Development.</title>
        <authorList>
            <person name="Chen X."/>
            <person name="Bracht J.R."/>
            <person name="Goldman A.D."/>
            <person name="Dolzhenko E."/>
            <person name="Clay D.M."/>
            <person name="Swart E.C."/>
            <person name="Perlman D.H."/>
            <person name="Doak T.G."/>
            <person name="Stuart A."/>
            <person name="Amemiya C.T."/>
            <person name="Sebra R.P."/>
            <person name="Landweber L.F."/>
        </authorList>
    </citation>
    <scope>NUCLEOTIDE SEQUENCE [LARGE SCALE GENOMIC DNA]</scope>
    <source>
        <strain evidence="2">JRB310</strain>
    </source>
</reference>
<protein>
    <submittedName>
        <fullName evidence="1">Uncharacterized protein</fullName>
    </submittedName>
</protein>
<sequence length="119" mass="13663">MSEVTCQDLIKQSTQKKGLQQMISTMITIVCCPSQRTKLEKALVGNRMIGRRPWRKTYGMRCNMNTVGRSTKIGNISTLKKEITLLRKGSNYYQTNRRSLIQLTKNIIYDNATISCGRR</sequence>
<proteinExistence type="predicted"/>
<dbReference type="Proteomes" id="UP000053232">
    <property type="component" value="Unassembled WGS sequence"/>
</dbReference>
<organism evidence="1 2">
    <name type="scientific">Oxytricha trifallax</name>
    <dbReference type="NCBI Taxonomy" id="1172189"/>
    <lineage>
        <taxon>Eukaryota</taxon>
        <taxon>Sar</taxon>
        <taxon>Alveolata</taxon>
        <taxon>Ciliophora</taxon>
        <taxon>Intramacronucleata</taxon>
        <taxon>Spirotrichea</taxon>
        <taxon>Stichotrichia</taxon>
        <taxon>Sporadotrichida</taxon>
        <taxon>Oxytrichidae</taxon>
        <taxon>Oxytrichinae</taxon>
        <taxon>Oxytricha</taxon>
    </lineage>
</organism>
<dbReference type="AlphaFoldDB" id="A0A073IAI7"/>
<evidence type="ECO:0000313" key="2">
    <source>
        <dbReference type="Proteomes" id="UP000053232"/>
    </source>
</evidence>